<keyword evidence="2" id="KW-0547">Nucleotide-binding</keyword>
<dbReference type="PANTHER" id="PTHR43582:SF2">
    <property type="entry name" value="LINEARMYCIN RESISTANCE ATP-BINDING PROTEIN LNRL"/>
    <property type="match status" value="1"/>
</dbReference>
<dbReference type="InterPro" id="IPR003593">
    <property type="entry name" value="AAA+_ATPase"/>
</dbReference>
<dbReference type="PROSITE" id="PS50893">
    <property type="entry name" value="ABC_TRANSPORTER_2"/>
    <property type="match status" value="1"/>
</dbReference>
<protein>
    <submittedName>
        <fullName evidence="5">ABC transporter ATP-binding protein</fullName>
    </submittedName>
</protein>
<evidence type="ECO:0000259" key="4">
    <source>
        <dbReference type="PROSITE" id="PS50893"/>
    </source>
</evidence>
<dbReference type="PROSITE" id="PS00211">
    <property type="entry name" value="ABC_TRANSPORTER_1"/>
    <property type="match status" value="1"/>
</dbReference>
<dbReference type="Pfam" id="PF00005">
    <property type="entry name" value="ABC_tran"/>
    <property type="match status" value="1"/>
</dbReference>
<evidence type="ECO:0000256" key="2">
    <source>
        <dbReference type="ARBA" id="ARBA00022741"/>
    </source>
</evidence>
<keyword evidence="1" id="KW-0813">Transport</keyword>
<dbReference type="InterPro" id="IPR017871">
    <property type="entry name" value="ABC_transporter-like_CS"/>
</dbReference>
<dbReference type="GO" id="GO:0005524">
    <property type="term" value="F:ATP binding"/>
    <property type="evidence" value="ECO:0007669"/>
    <property type="project" value="UniProtKB-KW"/>
</dbReference>
<dbReference type="InterPro" id="IPR003439">
    <property type="entry name" value="ABC_transporter-like_ATP-bd"/>
</dbReference>
<dbReference type="RefSeq" id="WP_216457325.1">
    <property type="nucleotide sequence ID" value="NZ_JAHLQL010000004.1"/>
</dbReference>
<evidence type="ECO:0000256" key="3">
    <source>
        <dbReference type="ARBA" id="ARBA00022840"/>
    </source>
</evidence>
<keyword evidence="6" id="KW-1185">Reference proteome</keyword>
<evidence type="ECO:0000313" key="5">
    <source>
        <dbReference type="EMBL" id="MBU5592556.1"/>
    </source>
</evidence>
<evidence type="ECO:0000256" key="1">
    <source>
        <dbReference type="ARBA" id="ARBA00022448"/>
    </source>
</evidence>
<dbReference type="InterPro" id="IPR025302">
    <property type="entry name" value="DrrA1/2-like_C"/>
</dbReference>
<comment type="caution">
    <text evidence="5">The sequence shown here is derived from an EMBL/GenBank/DDBJ whole genome shotgun (WGS) entry which is preliminary data.</text>
</comment>
<keyword evidence="3 5" id="KW-0067">ATP-binding</keyword>
<dbReference type="EMBL" id="JAHLQL010000004">
    <property type="protein sequence ID" value="MBU5592556.1"/>
    <property type="molecule type" value="Genomic_DNA"/>
</dbReference>
<accession>A0ABS6F2N1</accession>
<reference evidence="5 6" key="1">
    <citation type="submission" date="2021-06" db="EMBL/GenBank/DDBJ databases">
        <authorList>
            <person name="Sun Q."/>
            <person name="Li D."/>
        </authorList>
    </citation>
    <scope>NUCLEOTIDE SEQUENCE [LARGE SCALE GENOMIC DNA]</scope>
    <source>
        <strain evidence="5 6">MSJ-4</strain>
    </source>
</reference>
<feature type="domain" description="ABC transporter" evidence="4">
    <location>
        <begin position="3"/>
        <end position="233"/>
    </location>
</feature>
<sequence length="310" mass="34623">MIVEIKNLVKRYGEMLAIDNLNLDIKEGDIFGLLGPNGAGKTTLINSMIGLTKVDSGSVNIFGKNIKDEIMDIKKNLGIVPQEIALYEELTAYENLMFFGRLYDLKGSALKTAAKEALEFTGIWDRKDQIVKEYSGGMKRRLNIACAIIHRPKLIIMDEPTVGIDPQSRNHILNSVKTLREEGATIIYTSHYMEEVESICNNVAILDKGRVIALGSKEELKDFVYTEERINVKIINANFTMVEGIKAIEGIKHCELEGDMLNIIAEKNKISISAVLTIIEESGAEILSFNIEKPTLESVFLTLTGRKLRD</sequence>
<proteinExistence type="predicted"/>
<dbReference type="SMART" id="SM00382">
    <property type="entry name" value="AAA"/>
    <property type="match status" value="1"/>
</dbReference>
<dbReference type="PANTHER" id="PTHR43582">
    <property type="entry name" value="LINEARMYCIN RESISTANCE ATP-BINDING PROTEIN LNRL"/>
    <property type="match status" value="1"/>
</dbReference>
<evidence type="ECO:0000313" key="6">
    <source>
        <dbReference type="Proteomes" id="UP000736583"/>
    </source>
</evidence>
<name>A0ABS6F2N1_9CLOT</name>
<gene>
    <name evidence="5" type="ORF">KQI89_12395</name>
</gene>
<organism evidence="5 6">
    <name type="scientific">Clostridium simiarum</name>
    <dbReference type="NCBI Taxonomy" id="2841506"/>
    <lineage>
        <taxon>Bacteria</taxon>
        <taxon>Bacillati</taxon>
        <taxon>Bacillota</taxon>
        <taxon>Clostridia</taxon>
        <taxon>Eubacteriales</taxon>
        <taxon>Clostridiaceae</taxon>
        <taxon>Clostridium</taxon>
    </lineage>
</organism>
<dbReference type="Pfam" id="PF13732">
    <property type="entry name" value="DrrA1-3_C"/>
    <property type="match status" value="1"/>
</dbReference>
<dbReference type="Proteomes" id="UP000736583">
    <property type="component" value="Unassembled WGS sequence"/>
</dbReference>